<dbReference type="Pfam" id="PF05859">
    <property type="entry name" value="Mis12"/>
    <property type="match status" value="1"/>
</dbReference>
<keyword evidence="11" id="KW-1185">Reference proteome</keyword>
<evidence type="ECO:0000256" key="8">
    <source>
        <dbReference type="ARBA" id="ARBA00023306"/>
    </source>
</evidence>
<evidence type="ECO:0008006" key="12">
    <source>
        <dbReference type="Google" id="ProtNLM"/>
    </source>
</evidence>
<keyword evidence="3" id="KW-0158">Chromosome</keyword>
<accession>A0ABR2LZY2</accession>
<dbReference type="PANTHER" id="PTHR14527:SF2">
    <property type="entry name" value="PROTEIN MIS12 HOMOLOG"/>
    <property type="match status" value="1"/>
</dbReference>
<keyword evidence="8" id="KW-0131">Cell cycle</keyword>
<name>A0ABR2LZY2_9ASPA</name>
<comment type="caution">
    <text evidence="10">The sequence shown here is derived from an EMBL/GenBank/DDBJ whole genome shotgun (WGS) entry which is preliminary data.</text>
</comment>
<evidence type="ECO:0000256" key="7">
    <source>
        <dbReference type="ARBA" id="ARBA00023054"/>
    </source>
</evidence>
<keyword evidence="4" id="KW-0132">Cell division</keyword>
<evidence type="ECO:0000256" key="2">
    <source>
        <dbReference type="ARBA" id="ARBA00008643"/>
    </source>
</evidence>
<keyword evidence="5" id="KW-0498">Mitosis</keyword>
<comment type="subcellular location">
    <subcellularLocation>
        <location evidence="1">Chromosome</location>
        <location evidence="1">Centromere</location>
        <location evidence="1">Kinetochore</location>
    </subcellularLocation>
</comment>
<reference evidence="10 11" key="1">
    <citation type="journal article" date="2022" name="Nat. Plants">
        <title>Genomes of leafy and leafless Platanthera orchids illuminate the evolution of mycoheterotrophy.</title>
        <authorList>
            <person name="Li M.H."/>
            <person name="Liu K.W."/>
            <person name="Li Z."/>
            <person name="Lu H.C."/>
            <person name="Ye Q.L."/>
            <person name="Zhang D."/>
            <person name="Wang J.Y."/>
            <person name="Li Y.F."/>
            <person name="Zhong Z.M."/>
            <person name="Liu X."/>
            <person name="Yu X."/>
            <person name="Liu D.K."/>
            <person name="Tu X.D."/>
            <person name="Liu B."/>
            <person name="Hao Y."/>
            <person name="Liao X.Y."/>
            <person name="Jiang Y.T."/>
            <person name="Sun W.H."/>
            <person name="Chen J."/>
            <person name="Chen Y.Q."/>
            <person name="Ai Y."/>
            <person name="Zhai J.W."/>
            <person name="Wu S.S."/>
            <person name="Zhou Z."/>
            <person name="Hsiao Y.Y."/>
            <person name="Wu W.L."/>
            <person name="Chen Y.Y."/>
            <person name="Lin Y.F."/>
            <person name="Hsu J.L."/>
            <person name="Li C.Y."/>
            <person name="Wang Z.W."/>
            <person name="Zhao X."/>
            <person name="Zhong W.Y."/>
            <person name="Ma X.K."/>
            <person name="Ma L."/>
            <person name="Huang J."/>
            <person name="Chen G.Z."/>
            <person name="Huang M.Z."/>
            <person name="Huang L."/>
            <person name="Peng D.H."/>
            <person name="Luo Y.B."/>
            <person name="Zou S.Q."/>
            <person name="Chen S.P."/>
            <person name="Lan S."/>
            <person name="Tsai W.C."/>
            <person name="Van de Peer Y."/>
            <person name="Liu Z.J."/>
        </authorList>
    </citation>
    <scope>NUCLEOTIDE SEQUENCE [LARGE SCALE GENOMIC DNA]</scope>
    <source>
        <strain evidence="10">Lor288</strain>
    </source>
</reference>
<gene>
    <name evidence="10" type="ORF">KSP40_PGU003591</name>
</gene>
<keyword evidence="7" id="KW-0175">Coiled coil</keyword>
<dbReference type="PANTHER" id="PTHR14527">
    <property type="entry name" value="PROTEIN MIS12 HOMOLOG"/>
    <property type="match status" value="1"/>
</dbReference>
<protein>
    <recommendedName>
        <fullName evidence="12">Protein MIS12 homolog</fullName>
    </recommendedName>
</protein>
<evidence type="ECO:0000256" key="5">
    <source>
        <dbReference type="ARBA" id="ARBA00022776"/>
    </source>
</evidence>
<proteinExistence type="inferred from homology"/>
<evidence type="ECO:0000256" key="9">
    <source>
        <dbReference type="ARBA" id="ARBA00023328"/>
    </source>
</evidence>
<keyword evidence="9" id="KW-0137">Centromere</keyword>
<evidence type="ECO:0000256" key="3">
    <source>
        <dbReference type="ARBA" id="ARBA00022454"/>
    </source>
</evidence>
<comment type="similarity">
    <text evidence="2">Belongs to the mis12 family.</text>
</comment>
<dbReference type="Proteomes" id="UP001412067">
    <property type="component" value="Unassembled WGS sequence"/>
</dbReference>
<organism evidence="10 11">
    <name type="scientific">Platanthera guangdongensis</name>
    <dbReference type="NCBI Taxonomy" id="2320717"/>
    <lineage>
        <taxon>Eukaryota</taxon>
        <taxon>Viridiplantae</taxon>
        <taxon>Streptophyta</taxon>
        <taxon>Embryophyta</taxon>
        <taxon>Tracheophyta</taxon>
        <taxon>Spermatophyta</taxon>
        <taxon>Magnoliopsida</taxon>
        <taxon>Liliopsida</taxon>
        <taxon>Asparagales</taxon>
        <taxon>Orchidaceae</taxon>
        <taxon>Orchidoideae</taxon>
        <taxon>Orchideae</taxon>
        <taxon>Orchidinae</taxon>
        <taxon>Platanthera</taxon>
    </lineage>
</organism>
<dbReference type="InterPro" id="IPR008685">
    <property type="entry name" value="Centromere_Mis12"/>
</dbReference>
<evidence type="ECO:0000256" key="6">
    <source>
        <dbReference type="ARBA" id="ARBA00022838"/>
    </source>
</evidence>
<keyword evidence="6" id="KW-0995">Kinetochore</keyword>
<evidence type="ECO:0000256" key="4">
    <source>
        <dbReference type="ARBA" id="ARBA00022618"/>
    </source>
</evidence>
<evidence type="ECO:0000313" key="10">
    <source>
        <dbReference type="EMBL" id="KAK8955778.1"/>
    </source>
</evidence>
<sequence length="239" mass="26836">MEGSQGEEAFDALGLNPQHFINNILNMVDDVVDAAFDFYHQEAVKILGSGGDGCSMLSEDLVRGITNLRFLVEAVLDKQMSIWEKYCLSHCFSVPKTFVLPKNQFSSGNCSIHLQLPDEQLDLQLDTVRTKLAAAGKKNAELQRVIQLLEMQNRYGASVVETVQLLEQNSVPQIFKDIEEASSMLQKQIQETMASITDDAENQGLIKINMLKEGIRKEDKDLSARLMEIQNVVKILRTM</sequence>
<evidence type="ECO:0000313" key="11">
    <source>
        <dbReference type="Proteomes" id="UP001412067"/>
    </source>
</evidence>
<evidence type="ECO:0000256" key="1">
    <source>
        <dbReference type="ARBA" id="ARBA00004629"/>
    </source>
</evidence>
<dbReference type="EMBL" id="JBBWWR010000013">
    <property type="protein sequence ID" value="KAK8955778.1"/>
    <property type="molecule type" value="Genomic_DNA"/>
</dbReference>